<evidence type="ECO:0000256" key="1">
    <source>
        <dbReference type="SAM" id="MobiDB-lite"/>
    </source>
</evidence>
<organism evidence="2 3">
    <name type="scientific">Cladophialophora yegresii CBS 114405</name>
    <dbReference type="NCBI Taxonomy" id="1182544"/>
    <lineage>
        <taxon>Eukaryota</taxon>
        <taxon>Fungi</taxon>
        <taxon>Dikarya</taxon>
        <taxon>Ascomycota</taxon>
        <taxon>Pezizomycotina</taxon>
        <taxon>Eurotiomycetes</taxon>
        <taxon>Chaetothyriomycetidae</taxon>
        <taxon>Chaetothyriales</taxon>
        <taxon>Herpotrichiellaceae</taxon>
        <taxon>Cladophialophora</taxon>
    </lineage>
</organism>
<sequence>MIVSSMAEQTENHQNGSDGPFHPFADAFSYLTEVIHDMCEEDLIQGARDVTNLFHGQHIEAFRYLKMNPISCGIKLYAIKALYRHLALEFVNCRSDSILTCAHLHNALIQEGYMQGRWRDMEFVHRAQDESNMYAGAAPKSTDDYYKRFSLAVLGFSVTNFARNRRRPHNIALKANGHRVLEKRTPVSDAFFMQYCFQQDRKNLSAQELLDVLGTSKRKAMVGALEGEEALMCDIAIPKDLPREPKASKKARRAVTPDISPAGALCKLRRSLEGESLELSLDYMMMHRLCTRVLFSVRDAVATQMQDLYGTVPRQERGLPMVVMFILSTLVTGKAKSKVNILPFRKDGYQGVGEDLMRKAAAAVVEVTSKKQDQRGCIPGTELTHGEIVIARAHRFTGWVYHIHHKDMEY</sequence>
<proteinExistence type="predicted"/>
<dbReference type="AlphaFoldDB" id="W9VKD7"/>
<protein>
    <submittedName>
        <fullName evidence="2">Uncharacterized protein</fullName>
    </submittedName>
</protein>
<dbReference type="Proteomes" id="UP000019473">
    <property type="component" value="Unassembled WGS sequence"/>
</dbReference>
<reference evidence="2 3" key="1">
    <citation type="submission" date="2013-03" db="EMBL/GenBank/DDBJ databases">
        <title>The Genome Sequence of Cladophialophora yegresii CBS 114405.</title>
        <authorList>
            <consortium name="The Broad Institute Genomics Platform"/>
            <person name="Cuomo C."/>
            <person name="de Hoog S."/>
            <person name="Gorbushina A."/>
            <person name="Walker B."/>
            <person name="Young S.K."/>
            <person name="Zeng Q."/>
            <person name="Gargeya S."/>
            <person name="Fitzgerald M."/>
            <person name="Haas B."/>
            <person name="Abouelleil A."/>
            <person name="Allen A.W."/>
            <person name="Alvarado L."/>
            <person name="Arachchi H.M."/>
            <person name="Berlin A.M."/>
            <person name="Chapman S.B."/>
            <person name="Gainer-Dewar J."/>
            <person name="Goldberg J."/>
            <person name="Griggs A."/>
            <person name="Gujja S."/>
            <person name="Hansen M."/>
            <person name="Howarth C."/>
            <person name="Imamovic A."/>
            <person name="Ireland A."/>
            <person name="Larimer J."/>
            <person name="McCowan C."/>
            <person name="Murphy C."/>
            <person name="Pearson M."/>
            <person name="Poon T.W."/>
            <person name="Priest M."/>
            <person name="Roberts A."/>
            <person name="Saif S."/>
            <person name="Shea T."/>
            <person name="Sisk P."/>
            <person name="Sykes S."/>
            <person name="Wortman J."/>
            <person name="Nusbaum C."/>
            <person name="Birren B."/>
        </authorList>
    </citation>
    <scope>NUCLEOTIDE SEQUENCE [LARGE SCALE GENOMIC DNA]</scope>
    <source>
        <strain evidence="2 3">CBS 114405</strain>
    </source>
</reference>
<dbReference type="GeneID" id="19183647"/>
<dbReference type="EMBL" id="AMGW01000006">
    <property type="protein sequence ID" value="EXJ56152.1"/>
    <property type="molecule type" value="Genomic_DNA"/>
</dbReference>
<gene>
    <name evidence="2" type="ORF">A1O7_09083</name>
</gene>
<dbReference type="VEuPathDB" id="FungiDB:A1O7_09083"/>
<keyword evidence="3" id="KW-1185">Reference proteome</keyword>
<name>W9VKD7_9EURO</name>
<feature type="region of interest" description="Disordered" evidence="1">
    <location>
        <begin position="1"/>
        <end position="20"/>
    </location>
</feature>
<dbReference type="STRING" id="1182544.W9VKD7"/>
<evidence type="ECO:0000313" key="2">
    <source>
        <dbReference type="EMBL" id="EXJ56152.1"/>
    </source>
</evidence>
<accession>W9VKD7</accession>
<dbReference type="OrthoDB" id="4150776at2759"/>
<feature type="compositionally biased region" description="Polar residues" evidence="1">
    <location>
        <begin position="1"/>
        <end position="17"/>
    </location>
</feature>
<dbReference type="PANTHER" id="PTHR38795">
    <property type="entry name" value="DUF6604 DOMAIN-CONTAINING PROTEIN"/>
    <property type="match status" value="1"/>
</dbReference>
<evidence type="ECO:0000313" key="3">
    <source>
        <dbReference type="Proteomes" id="UP000019473"/>
    </source>
</evidence>
<dbReference type="PANTHER" id="PTHR38795:SF1">
    <property type="entry name" value="DUF6604 DOMAIN-CONTAINING PROTEIN"/>
    <property type="match status" value="1"/>
</dbReference>
<comment type="caution">
    <text evidence="2">The sequence shown here is derived from an EMBL/GenBank/DDBJ whole genome shotgun (WGS) entry which is preliminary data.</text>
</comment>
<dbReference type="RefSeq" id="XP_007761262.1">
    <property type="nucleotide sequence ID" value="XM_007763072.1"/>
</dbReference>
<dbReference type="HOGENOM" id="CLU_670857_0_0_1"/>